<evidence type="ECO:0000313" key="3">
    <source>
        <dbReference type="Proteomes" id="UP000829817"/>
    </source>
</evidence>
<keyword evidence="3" id="KW-1185">Reference proteome</keyword>
<evidence type="ECO:0000313" key="2">
    <source>
        <dbReference type="EMBL" id="UOO81385.1"/>
    </source>
</evidence>
<reference evidence="2 3" key="1">
    <citation type="journal article" date="2022" name="Res Sq">
        <title>Evolution of multicellular longitudinally dividing oral cavity symbionts (Neisseriaceae).</title>
        <authorList>
            <person name="Nyongesa S."/>
            <person name="Weber P."/>
            <person name="Bernet E."/>
            <person name="Pullido F."/>
            <person name="Nieckarz M."/>
            <person name="Delaby M."/>
            <person name="Nieves C."/>
            <person name="Viehboeck T."/>
            <person name="Krause N."/>
            <person name="Rivera-Millot A."/>
            <person name="Nakamura A."/>
            <person name="Vischer N."/>
            <person name="VanNieuwenhze M."/>
            <person name="Brun Y."/>
            <person name="Cava F."/>
            <person name="Bulgheresi S."/>
            <person name="Veyrier F."/>
        </authorList>
    </citation>
    <scope>NUCLEOTIDE SEQUENCE [LARGE SCALE GENOMIC DNA]</scope>
    <source>
        <strain evidence="2 3">CCUG 63373m</strain>
    </source>
</reference>
<dbReference type="RefSeq" id="WP_244784480.1">
    <property type="nucleotide sequence ID" value="NZ_CP091508.1"/>
</dbReference>
<accession>A0ABY4DQS5</accession>
<dbReference type="Proteomes" id="UP000829817">
    <property type="component" value="Chromosome"/>
</dbReference>
<dbReference type="PROSITE" id="PS51257">
    <property type="entry name" value="PROKAR_LIPOPROTEIN"/>
    <property type="match status" value="1"/>
</dbReference>
<dbReference type="EMBL" id="CP091508">
    <property type="protein sequence ID" value="UOO81385.1"/>
    <property type="molecule type" value="Genomic_DNA"/>
</dbReference>
<sequence>MKALIISILCSLLAACAHLSDGQTIQVYKHDGSRQCEGAGVLPETMQNELKGIRIYHAEKSRLEGVAFPAVCGGGTGSINVYTIDTQNQAEAEKRGFSVLNKPINPVSDGL</sequence>
<organism evidence="2 3">
    <name type="scientific">Uruburuella testudinis</name>
    <dbReference type="NCBI Taxonomy" id="1282863"/>
    <lineage>
        <taxon>Bacteria</taxon>
        <taxon>Pseudomonadati</taxon>
        <taxon>Pseudomonadota</taxon>
        <taxon>Betaproteobacteria</taxon>
        <taxon>Neisseriales</taxon>
        <taxon>Neisseriaceae</taxon>
        <taxon>Uruburuella</taxon>
    </lineage>
</organism>
<evidence type="ECO:0000256" key="1">
    <source>
        <dbReference type="SAM" id="SignalP"/>
    </source>
</evidence>
<gene>
    <name evidence="2" type="ORF">LVJ83_10530</name>
</gene>
<proteinExistence type="predicted"/>
<protein>
    <recommendedName>
        <fullName evidence="4">Lipoprotein</fullName>
    </recommendedName>
</protein>
<name>A0ABY4DQS5_9NEIS</name>
<feature type="signal peptide" evidence="1">
    <location>
        <begin position="1"/>
        <end position="19"/>
    </location>
</feature>
<feature type="chain" id="PRO_5046053713" description="Lipoprotein" evidence="1">
    <location>
        <begin position="20"/>
        <end position="111"/>
    </location>
</feature>
<evidence type="ECO:0008006" key="4">
    <source>
        <dbReference type="Google" id="ProtNLM"/>
    </source>
</evidence>
<keyword evidence="1" id="KW-0732">Signal</keyword>